<dbReference type="CDD" id="cd00093">
    <property type="entry name" value="HTH_XRE"/>
    <property type="match status" value="1"/>
</dbReference>
<evidence type="ECO:0000256" key="2">
    <source>
        <dbReference type="SAM" id="Phobius"/>
    </source>
</evidence>
<feature type="transmembrane region" description="Helical" evidence="2">
    <location>
        <begin position="93"/>
        <end position="114"/>
    </location>
</feature>
<dbReference type="GO" id="GO:0003677">
    <property type="term" value="F:DNA binding"/>
    <property type="evidence" value="ECO:0007669"/>
    <property type="project" value="UniProtKB-KW"/>
</dbReference>
<keyword evidence="2" id="KW-0472">Membrane</keyword>
<feature type="transmembrane region" description="Helical" evidence="2">
    <location>
        <begin position="210"/>
        <end position="229"/>
    </location>
</feature>
<keyword evidence="1" id="KW-0238">DNA-binding</keyword>
<dbReference type="PANTHER" id="PTHR46558">
    <property type="entry name" value="TRACRIPTIONAL REGULATORY PROTEIN-RELATED-RELATED"/>
    <property type="match status" value="1"/>
</dbReference>
<feature type="transmembrane region" description="Helical" evidence="2">
    <location>
        <begin position="176"/>
        <end position="198"/>
    </location>
</feature>
<dbReference type="Pfam" id="PF12844">
    <property type="entry name" value="HTH_19"/>
    <property type="match status" value="1"/>
</dbReference>
<sequence>MSLGEKIFKLRKEKGISQEALAEQIGTTRQAISKWENNQGFPETEKLLQLSNIFEVSTDYLLKDEKNVKNSEERGYYVSKEMSVGFIANQKKLGLYLALGVMLCIFAGIPYTLFLDNMTWRYLGMAFCFVAGIIFFVVAIFYEKQEYNILRQEPLLLDYEYLKELKSEYTSKKKKYVIVAVPCTVFFIAGLIFFLFTVKGYISWTEYHSFAFFGLAVGMLGFVYTINVMETYELLVKNEQYSTSFFFKLKRKIKKRLG</sequence>
<dbReference type="PROSITE" id="PS50943">
    <property type="entry name" value="HTH_CROC1"/>
    <property type="match status" value="1"/>
</dbReference>
<dbReference type="AlphaFoldDB" id="A0A3E3E5F0"/>
<protein>
    <submittedName>
        <fullName evidence="4">XRE family transcriptional regulator</fullName>
    </submittedName>
</protein>
<comment type="caution">
    <text evidence="4">The sequence shown here is derived from an EMBL/GenBank/DDBJ whole genome shotgun (WGS) entry which is preliminary data.</text>
</comment>
<keyword evidence="2" id="KW-1133">Transmembrane helix</keyword>
<dbReference type="Gene3D" id="1.10.260.40">
    <property type="entry name" value="lambda repressor-like DNA-binding domains"/>
    <property type="match status" value="1"/>
</dbReference>
<accession>A0A3E3E5F0</accession>
<dbReference type="EMBL" id="QUSL01000063">
    <property type="protein sequence ID" value="RGD76880.1"/>
    <property type="molecule type" value="Genomic_DNA"/>
</dbReference>
<keyword evidence="2" id="KW-0812">Transmembrane</keyword>
<feature type="domain" description="HTH cro/C1-type" evidence="3">
    <location>
        <begin position="9"/>
        <end position="61"/>
    </location>
</feature>
<feature type="transmembrane region" description="Helical" evidence="2">
    <location>
        <begin position="120"/>
        <end position="142"/>
    </location>
</feature>
<reference evidence="4 5" key="1">
    <citation type="submission" date="2018-08" db="EMBL/GenBank/DDBJ databases">
        <title>A genome reference for cultivated species of the human gut microbiota.</title>
        <authorList>
            <person name="Zou Y."/>
            <person name="Xue W."/>
            <person name="Luo G."/>
        </authorList>
    </citation>
    <scope>NUCLEOTIDE SEQUENCE [LARGE SCALE GENOMIC DNA]</scope>
    <source>
        <strain evidence="4 5">OM06-4</strain>
    </source>
</reference>
<dbReference type="PANTHER" id="PTHR46558:SF13">
    <property type="entry name" value="HTH-TYPE TRANSCRIPTIONAL REGULATOR IMMR"/>
    <property type="match status" value="1"/>
</dbReference>
<evidence type="ECO:0000259" key="3">
    <source>
        <dbReference type="PROSITE" id="PS50943"/>
    </source>
</evidence>
<proteinExistence type="predicted"/>
<evidence type="ECO:0000313" key="5">
    <source>
        <dbReference type="Proteomes" id="UP000261032"/>
    </source>
</evidence>
<dbReference type="Gene3D" id="1.20.1250.20">
    <property type="entry name" value="MFS general substrate transporter like domains"/>
    <property type="match status" value="1"/>
</dbReference>
<dbReference type="InterPro" id="IPR036259">
    <property type="entry name" value="MFS_trans_sf"/>
</dbReference>
<dbReference type="RefSeq" id="WP_117582653.1">
    <property type="nucleotide sequence ID" value="NZ_QUSL01000063.1"/>
</dbReference>
<dbReference type="Proteomes" id="UP000261032">
    <property type="component" value="Unassembled WGS sequence"/>
</dbReference>
<dbReference type="InterPro" id="IPR001387">
    <property type="entry name" value="Cro/C1-type_HTH"/>
</dbReference>
<dbReference type="SMART" id="SM00530">
    <property type="entry name" value="HTH_XRE"/>
    <property type="match status" value="1"/>
</dbReference>
<name>A0A3E3E5F0_9FIRM</name>
<dbReference type="InterPro" id="IPR010982">
    <property type="entry name" value="Lambda_DNA-bd_dom_sf"/>
</dbReference>
<evidence type="ECO:0000256" key="1">
    <source>
        <dbReference type="ARBA" id="ARBA00023125"/>
    </source>
</evidence>
<evidence type="ECO:0000313" key="4">
    <source>
        <dbReference type="EMBL" id="RGD76880.1"/>
    </source>
</evidence>
<dbReference type="SUPFAM" id="SSF47413">
    <property type="entry name" value="lambda repressor-like DNA-binding domains"/>
    <property type="match status" value="1"/>
</dbReference>
<gene>
    <name evidence="4" type="ORF">DXB93_18360</name>
</gene>
<organism evidence="4 5">
    <name type="scientific">Thomasclavelia ramosa</name>
    <dbReference type="NCBI Taxonomy" id="1547"/>
    <lineage>
        <taxon>Bacteria</taxon>
        <taxon>Bacillati</taxon>
        <taxon>Bacillota</taxon>
        <taxon>Erysipelotrichia</taxon>
        <taxon>Erysipelotrichales</taxon>
        <taxon>Coprobacillaceae</taxon>
        <taxon>Thomasclavelia</taxon>
    </lineage>
</organism>